<reference evidence="2 3" key="1">
    <citation type="submission" date="2017-03" db="EMBL/GenBank/DDBJ databases">
        <authorList>
            <person name="Afonso C.L."/>
            <person name="Miller P.J."/>
            <person name="Scott M.A."/>
            <person name="Spackman E."/>
            <person name="Goraichik I."/>
            <person name="Dimitrov K.M."/>
            <person name="Suarez D.L."/>
            <person name="Swayne D.E."/>
        </authorList>
    </citation>
    <scope>NUCLEOTIDE SEQUENCE [LARGE SCALE GENOMIC DNA]</scope>
    <source>
        <strain evidence="2 3">CECT 7023</strain>
    </source>
</reference>
<dbReference type="InterPro" id="IPR050312">
    <property type="entry name" value="IolE/XylAMocC-like"/>
</dbReference>
<accession>A0A1Y5TIF1</accession>
<evidence type="ECO:0000313" key="2">
    <source>
        <dbReference type="EMBL" id="SLN61085.1"/>
    </source>
</evidence>
<gene>
    <name evidence="2" type="ORF">ROA7023_02837</name>
</gene>
<dbReference type="Pfam" id="PF01261">
    <property type="entry name" value="AP_endonuc_2"/>
    <property type="match status" value="1"/>
</dbReference>
<dbReference type="PANTHER" id="PTHR12110">
    <property type="entry name" value="HYDROXYPYRUVATE ISOMERASE"/>
    <property type="match status" value="1"/>
</dbReference>
<keyword evidence="2" id="KW-0413">Isomerase</keyword>
<name>A0A1Y5TIF1_9RHOB</name>
<keyword evidence="3" id="KW-1185">Reference proteome</keyword>
<dbReference type="EC" id="5.3.1.-" evidence="2"/>
<evidence type="ECO:0000259" key="1">
    <source>
        <dbReference type="Pfam" id="PF01261"/>
    </source>
</evidence>
<dbReference type="RefSeq" id="WP_085879655.1">
    <property type="nucleotide sequence ID" value="NZ_FWFZ01000015.1"/>
</dbReference>
<dbReference type="SUPFAM" id="SSF51658">
    <property type="entry name" value="Xylose isomerase-like"/>
    <property type="match status" value="1"/>
</dbReference>
<feature type="domain" description="Xylose isomerase-like TIM barrel" evidence="1">
    <location>
        <begin position="23"/>
        <end position="256"/>
    </location>
</feature>
<dbReference type="Gene3D" id="3.20.20.150">
    <property type="entry name" value="Divalent-metal-dependent TIM barrel enzymes"/>
    <property type="match status" value="1"/>
</dbReference>
<dbReference type="Proteomes" id="UP000193900">
    <property type="component" value="Unassembled WGS sequence"/>
</dbReference>
<protein>
    <submittedName>
        <fullName evidence="2">D-tagatose 3-epimerase</fullName>
        <ecNumber evidence="2">5.3.1.-</ecNumber>
    </submittedName>
</protein>
<proteinExistence type="predicted"/>
<sequence>MLELTLCNELLAAEGLTLAEQCAVARDLGYVGLELAPATLGPVPHLLEPAVRAQIRATVEAAGLRVTGLHWLLTAYPQLSVTDPAAHQETSEVLMALVGLCADLGGAVMIHGSPKQRMRPEGMTDADLRESLAAFFAPVADAAAGRGITYCIEPLSRAETDVITTVAEGAALVDLVDSPAFRTMIDISAAGQTEPPVADLIRAWVPGGKIGHIHANDTNRGAPGMGDDPFPEIVAALDATGWRAPVGVEPFRTLIDARVTAAVGAATLRACERALPRPAPRPGTPRTQT</sequence>
<evidence type="ECO:0000313" key="3">
    <source>
        <dbReference type="Proteomes" id="UP000193900"/>
    </source>
</evidence>
<dbReference type="InterPro" id="IPR013022">
    <property type="entry name" value="Xyl_isomerase-like_TIM-brl"/>
</dbReference>
<dbReference type="GO" id="GO:0016853">
    <property type="term" value="F:isomerase activity"/>
    <property type="evidence" value="ECO:0007669"/>
    <property type="project" value="UniProtKB-KW"/>
</dbReference>
<dbReference type="AlphaFoldDB" id="A0A1Y5TIF1"/>
<dbReference type="EMBL" id="FWFZ01000015">
    <property type="protein sequence ID" value="SLN61085.1"/>
    <property type="molecule type" value="Genomic_DNA"/>
</dbReference>
<organism evidence="2 3">
    <name type="scientific">Roseisalinus antarcticus</name>
    <dbReference type="NCBI Taxonomy" id="254357"/>
    <lineage>
        <taxon>Bacteria</taxon>
        <taxon>Pseudomonadati</taxon>
        <taxon>Pseudomonadota</taxon>
        <taxon>Alphaproteobacteria</taxon>
        <taxon>Rhodobacterales</taxon>
        <taxon>Roseobacteraceae</taxon>
        <taxon>Roseisalinus</taxon>
    </lineage>
</organism>
<dbReference type="PANTHER" id="PTHR12110:SF21">
    <property type="entry name" value="XYLOSE ISOMERASE-LIKE TIM BARREL DOMAIN-CONTAINING PROTEIN"/>
    <property type="match status" value="1"/>
</dbReference>
<dbReference type="OrthoDB" id="9801426at2"/>
<dbReference type="InterPro" id="IPR036237">
    <property type="entry name" value="Xyl_isomerase-like_sf"/>
</dbReference>